<protein>
    <submittedName>
        <fullName evidence="2">Uncharacterized protein</fullName>
    </submittedName>
</protein>
<proteinExistence type="predicted"/>
<dbReference type="Gene3D" id="3.30.559.10">
    <property type="entry name" value="Chloramphenicol acetyltransferase-like domain"/>
    <property type="match status" value="2"/>
</dbReference>
<organism evidence="2 3">
    <name type="scientific">Coemansia asiatica</name>
    <dbReference type="NCBI Taxonomy" id="1052880"/>
    <lineage>
        <taxon>Eukaryota</taxon>
        <taxon>Fungi</taxon>
        <taxon>Fungi incertae sedis</taxon>
        <taxon>Zoopagomycota</taxon>
        <taxon>Kickxellomycotina</taxon>
        <taxon>Kickxellomycetes</taxon>
        <taxon>Kickxellales</taxon>
        <taxon>Kickxellaceae</taxon>
        <taxon>Coemansia</taxon>
    </lineage>
</organism>
<dbReference type="InterPro" id="IPR050317">
    <property type="entry name" value="Plant_Fungal_Acyltransferase"/>
</dbReference>
<dbReference type="EMBL" id="JANBOH010000154">
    <property type="protein sequence ID" value="KAJ1644595.1"/>
    <property type="molecule type" value="Genomic_DNA"/>
</dbReference>
<sequence>MSNTQSSVQALRLESVCRAYIGFIWMYRHTDALLSLKEAVSKVQKAVDLMVAKNPVLSGTLAQKKDASEQVTIDYKSNLESVSTVPVSPVKVSLRYKLVEKSGFDQNRFPELFGHLKCLTPDIEGLPVLRLSIFGFECGSLAVAVLCHHILMDARAAIMVAEGIARACCCYEEKGECLELWHDRNVIRKLLQEHALSVSAKPSDVCQHMDDIIARSSESNSEGLLQAIIATEAKNKDCQFRINKSKIARLKSLPNLDRSIAGLSANDLVMALLWRTWSRILVTLGSSFPGYTYTGGPIDMREKLNGHTSSNTSEYLGNMVLPHPISATKEFVVQQPLLSVALLLNQHKRRASVLLYKEFAERVESGAPDILATVAVSDSPVITFSNMTRLPIYSVDFNLDPAKNKADSVQLCSFESPLMAFAVDDGAGGFLINIVLPEIVAQAFADDLEFTEYADIIY</sequence>
<gene>
    <name evidence="2" type="ORF">LPJ64_003732</name>
</gene>
<accession>A0A9W8CJR0</accession>
<dbReference type="GO" id="GO:0016747">
    <property type="term" value="F:acyltransferase activity, transferring groups other than amino-acyl groups"/>
    <property type="evidence" value="ECO:0007669"/>
    <property type="project" value="TreeGrafter"/>
</dbReference>
<evidence type="ECO:0000313" key="2">
    <source>
        <dbReference type="EMBL" id="KAJ1644595.1"/>
    </source>
</evidence>
<dbReference type="Proteomes" id="UP001145021">
    <property type="component" value="Unassembled WGS sequence"/>
</dbReference>
<name>A0A9W8CJR0_9FUNG</name>
<evidence type="ECO:0000256" key="1">
    <source>
        <dbReference type="ARBA" id="ARBA00022679"/>
    </source>
</evidence>
<comment type="caution">
    <text evidence="2">The sequence shown here is derived from an EMBL/GenBank/DDBJ whole genome shotgun (WGS) entry which is preliminary data.</text>
</comment>
<dbReference type="Pfam" id="PF02458">
    <property type="entry name" value="Transferase"/>
    <property type="match status" value="1"/>
</dbReference>
<keyword evidence="1" id="KW-0808">Transferase</keyword>
<dbReference type="PANTHER" id="PTHR31642">
    <property type="entry name" value="TRICHOTHECENE 3-O-ACETYLTRANSFERASE"/>
    <property type="match status" value="1"/>
</dbReference>
<dbReference type="AlphaFoldDB" id="A0A9W8CJR0"/>
<reference evidence="2" key="1">
    <citation type="submission" date="2022-07" db="EMBL/GenBank/DDBJ databases">
        <title>Phylogenomic reconstructions and comparative analyses of Kickxellomycotina fungi.</title>
        <authorList>
            <person name="Reynolds N.K."/>
            <person name="Stajich J.E."/>
            <person name="Barry K."/>
            <person name="Grigoriev I.V."/>
            <person name="Crous P."/>
            <person name="Smith M.E."/>
        </authorList>
    </citation>
    <scope>NUCLEOTIDE SEQUENCE</scope>
    <source>
        <strain evidence="2">NBRC 105413</strain>
    </source>
</reference>
<dbReference type="PANTHER" id="PTHR31642:SF310">
    <property type="entry name" value="FATTY ALCOHOL:CAFFEOYL-COA ACYLTRANSFERASE"/>
    <property type="match status" value="1"/>
</dbReference>
<evidence type="ECO:0000313" key="3">
    <source>
        <dbReference type="Proteomes" id="UP001145021"/>
    </source>
</evidence>
<dbReference type="InterPro" id="IPR023213">
    <property type="entry name" value="CAT-like_dom_sf"/>
</dbReference>
<keyword evidence="3" id="KW-1185">Reference proteome</keyword>